<dbReference type="PANTHER" id="PTHR46268">
    <property type="entry name" value="STRESS RESPONSE PROTEIN NHAX"/>
    <property type="match status" value="1"/>
</dbReference>
<feature type="domain" description="UspA" evidence="2">
    <location>
        <begin position="149"/>
        <end position="288"/>
    </location>
</feature>
<dbReference type="InterPro" id="IPR006016">
    <property type="entry name" value="UspA"/>
</dbReference>
<dbReference type="Proteomes" id="UP000198928">
    <property type="component" value="Unassembled WGS sequence"/>
</dbReference>
<protein>
    <submittedName>
        <fullName evidence="3">Nucleotide-binding universal stress protein, UspA family</fullName>
    </submittedName>
</protein>
<sequence>MGAGRPGVMPVYSVPPRCVLAVTDLSEPAGEPVGRAARLAARYGARLLVLYVAPPDVTPDLVEFARLRLRSHLRRHARAVPAARGTVRTGRVTAVVPDEAGGEGADLLVLGARGRHRPGGTGLGGIAGSLVRTGEVPALVVRRPPEGAYRKVLLAVDESTASLAAARTGTGLTPGAERLLVRCVTVPGEHLLRMRGVPEEELERLRRTRTEQARPAAERIAADLAPRPARVLVAPGRPQDAVPRLAGSEGADLAVVGTGTRSAAGYAVLGSVAQHVVSEAPCDVLVVPGPGPGR</sequence>
<dbReference type="OrthoDB" id="5244367at2"/>
<reference evidence="4" key="1">
    <citation type="submission" date="2016-10" db="EMBL/GenBank/DDBJ databases">
        <authorList>
            <person name="Varghese N."/>
            <person name="Submissions S."/>
        </authorList>
    </citation>
    <scope>NUCLEOTIDE SEQUENCE [LARGE SCALE GENOMIC DNA]</scope>
    <source>
        <strain evidence="4">PL19</strain>
    </source>
</reference>
<dbReference type="PANTHER" id="PTHR46268:SF6">
    <property type="entry name" value="UNIVERSAL STRESS PROTEIN UP12"/>
    <property type="match status" value="1"/>
</dbReference>
<dbReference type="InterPro" id="IPR014729">
    <property type="entry name" value="Rossmann-like_a/b/a_fold"/>
</dbReference>
<accession>A0A1I4IYR1</accession>
<dbReference type="CDD" id="cd00293">
    <property type="entry name" value="USP-like"/>
    <property type="match status" value="2"/>
</dbReference>
<dbReference type="AlphaFoldDB" id="A0A1I4IYR1"/>
<dbReference type="SUPFAM" id="SSF52402">
    <property type="entry name" value="Adenine nucleotide alpha hydrolases-like"/>
    <property type="match status" value="2"/>
</dbReference>
<evidence type="ECO:0000256" key="1">
    <source>
        <dbReference type="ARBA" id="ARBA00008791"/>
    </source>
</evidence>
<evidence type="ECO:0000313" key="4">
    <source>
        <dbReference type="Proteomes" id="UP000198928"/>
    </source>
</evidence>
<dbReference type="Pfam" id="PF00582">
    <property type="entry name" value="Usp"/>
    <property type="match status" value="2"/>
</dbReference>
<dbReference type="EMBL" id="FOSG01000022">
    <property type="protein sequence ID" value="SFL59123.1"/>
    <property type="molecule type" value="Genomic_DNA"/>
</dbReference>
<dbReference type="InterPro" id="IPR006015">
    <property type="entry name" value="Universal_stress_UspA"/>
</dbReference>
<proteinExistence type="inferred from homology"/>
<comment type="similarity">
    <text evidence="1">Belongs to the universal stress protein A family.</text>
</comment>
<evidence type="ECO:0000313" key="3">
    <source>
        <dbReference type="EMBL" id="SFL59123.1"/>
    </source>
</evidence>
<dbReference type="Gene3D" id="3.40.50.620">
    <property type="entry name" value="HUPs"/>
    <property type="match status" value="2"/>
</dbReference>
<organism evidence="3 4">
    <name type="scientific">Streptomyces pini</name>
    <dbReference type="NCBI Taxonomy" id="1520580"/>
    <lineage>
        <taxon>Bacteria</taxon>
        <taxon>Bacillati</taxon>
        <taxon>Actinomycetota</taxon>
        <taxon>Actinomycetes</taxon>
        <taxon>Kitasatosporales</taxon>
        <taxon>Streptomycetaceae</taxon>
        <taxon>Streptomyces</taxon>
    </lineage>
</organism>
<keyword evidence="4" id="KW-1185">Reference proteome</keyword>
<name>A0A1I4IYR1_9ACTN</name>
<dbReference type="PRINTS" id="PR01438">
    <property type="entry name" value="UNVRSLSTRESS"/>
</dbReference>
<evidence type="ECO:0000259" key="2">
    <source>
        <dbReference type="Pfam" id="PF00582"/>
    </source>
</evidence>
<feature type="domain" description="UspA" evidence="2">
    <location>
        <begin position="19"/>
        <end position="142"/>
    </location>
</feature>
<gene>
    <name evidence="3" type="ORF">SAMN05192584_12239</name>
</gene>